<dbReference type="Pfam" id="PF00443">
    <property type="entry name" value="UCH"/>
    <property type="match status" value="1"/>
</dbReference>
<feature type="domain" description="USP" evidence="7">
    <location>
        <begin position="123"/>
        <end position="583"/>
    </location>
</feature>
<keyword evidence="4 5" id="KW-0378">Hydrolase</keyword>
<dbReference type="InterPro" id="IPR028889">
    <property type="entry name" value="USP"/>
</dbReference>
<feature type="compositionally biased region" description="Low complexity" evidence="6">
    <location>
        <begin position="243"/>
        <end position="261"/>
    </location>
</feature>
<dbReference type="EMBL" id="JAPDMZ010000008">
    <property type="protein sequence ID" value="KAK0557041.1"/>
    <property type="molecule type" value="Genomic_DNA"/>
</dbReference>
<dbReference type="InterPro" id="IPR038765">
    <property type="entry name" value="Papain-like_cys_pep_sf"/>
</dbReference>
<feature type="compositionally biased region" description="Pro residues" evidence="6">
    <location>
        <begin position="654"/>
        <end position="663"/>
    </location>
</feature>
<dbReference type="GO" id="GO:0006508">
    <property type="term" value="P:proteolysis"/>
    <property type="evidence" value="ECO:0007669"/>
    <property type="project" value="UniProtKB-KW"/>
</dbReference>
<dbReference type="GO" id="GO:0016579">
    <property type="term" value="P:protein deubiquitination"/>
    <property type="evidence" value="ECO:0007669"/>
    <property type="project" value="InterPro"/>
</dbReference>
<keyword evidence="9" id="KW-1185">Reference proteome</keyword>
<reference evidence="8" key="1">
    <citation type="journal article" date="2023" name="PhytoFront">
        <title>Draft Genome Resources of Seven Strains of Tilletia horrida, Causal Agent of Kernel Smut of Rice.</title>
        <authorList>
            <person name="Khanal S."/>
            <person name="Antony Babu S."/>
            <person name="Zhou X.G."/>
        </authorList>
    </citation>
    <scope>NUCLEOTIDE SEQUENCE</scope>
    <source>
        <strain evidence="8">TX6</strain>
    </source>
</reference>
<evidence type="ECO:0000313" key="8">
    <source>
        <dbReference type="EMBL" id="KAK0557041.1"/>
    </source>
</evidence>
<dbReference type="AlphaFoldDB" id="A0AAN6GX93"/>
<dbReference type="GO" id="GO:0005829">
    <property type="term" value="C:cytosol"/>
    <property type="evidence" value="ECO:0007669"/>
    <property type="project" value="TreeGrafter"/>
</dbReference>
<dbReference type="GO" id="GO:0005634">
    <property type="term" value="C:nucleus"/>
    <property type="evidence" value="ECO:0007669"/>
    <property type="project" value="TreeGrafter"/>
</dbReference>
<dbReference type="InterPro" id="IPR001394">
    <property type="entry name" value="Peptidase_C19_UCH"/>
</dbReference>
<organism evidence="8 9">
    <name type="scientific">Tilletia horrida</name>
    <dbReference type="NCBI Taxonomy" id="155126"/>
    <lineage>
        <taxon>Eukaryota</taxon>
        <taxon>Fungi</taxon>
        <taxon>Dikarya</taxon>
        <taxon>Basidiomycota</taxon>
        <taxon>Ustilaginomycotina</taxon>
        <taxon>Exobasidiomycetes</taxon>
        <taxon>Tilletiales</taxon>
        <taxon>Tilletiaceae</taxon>
        <taxon>Tilletia</taxon>
    </lineage>
</organism>
<sequence>MSFSWKGIFHNSKDQHPARAGSGSAAPPLPPSSGRAGGSHKNGSLAAAGSSTASTSRRPHSAAGLANAGLGLTTHGLAGTSALQIPPHASNGDAAAAASPNRGGMVARLRIWEQLERPDVPLLGLENFGNTCYANSVIQALYHCPPFRESILRHMDESQRPKAISAEPQKVTTPHALQDLFAQMTEQSIATVQALNAAAVAQAAAAASPTSSGGGGVFSTKRAFGGLSMGGLGGGPPVPISPAATTGTGFSMGSSATSGSLGSSGGANGIGNASSSLAAPATSGALVGGTTGKNDGHSKRAVDQAVIKAFLAAFRKENVLFDSTMHQDAHEMLNFLLNRVGEELVDGSDEPKATGSSASPAIGSIASASSGSASRTDAVKVEGLEGRTCVHRLFEGKLTNETKCLTCETVSSRDESFLDLSIDIEPNSSVTSCLRQFSASETLRSRNKFFCDTCSGLQEAEKRMKVKQLPNVLALHLKRFKYEESAQKYIKLAYRVVFPMQLRLFNTSDVATNPDRLYTLFAIVVHIGAGLHHGHYIAIVKVGSRWVCFDDDTVETIDEMDIAKYFGDTPGTGSAYVLFYQAEDLDREALGLSTVPSAGSSSTVSLPTVAVAPTPSGPIGNATALLSSSNSSTPVQRISQLPPIPQAAKTTGPPSSPTPPARAPGPELATPPQRPTSAADLFERSSPFNSILKRPRPRTPSPGDLSGSIERSPNLSNGANNSTPPSRMGTLLGSHRRNAAAAARQATLPLSVEAQIGLGTDPASSSAPPAASDRGGKRIASGVESPAPKGGRRSLVGRFGFGKSSANQQ</sequence>
<dbReference type="InterPro" id="IPR018200">
    <property type="entry name" value="USP_CS"/>
</dbReference>
<dbReference type="PANTHER" id="PTHR24006:SF733">
    <property type="entry name" value="RE52890P"/>
    <property type="match status" value="1"/>
</dbReference>
<dbReference type="EC" id="3.4.19.12" evidence="5"/>
<evidence type="ECO:0000313" key="9">
    <source>
        <dbReference type="Proteomes" id="UP001176517"/>
    </source>
</evidence>
<keyword evidence="5" id="KW-0833">Ubl conjugation pathway</keyword>
<feature type="compositionally biased region" description="Low complexity" evidence="6">
    <location>
        <begin position="762"/>
        <end position="772"/>
    </location>
</feature>
<dbReference type="Proteomes" id="UP001176517">
    <property type="component" value="Unassembled WGS sequence"/>
</dbReference>
<evidence type="ECO:0000256" key="4">
    <source>
        <dbReference type="ARBA" id="ARBA00022801"/>
    </source>
</evidence>
<dbReference type="SUPFAM" id="SSF54001">
    <property type="entry name" value="Cysteine proteinases"/>
    <property type="match status" value="1"/>
</dbReference>
<comment type="caution">
    <text evidence="8">The sequence shown here is derived from an EMBL/GenBank/DDBJ whole genome shotgun (WGS) entry which is preliminary data.</text>
</comment>
<dbReference type="Gene3D" id="3.90.70.10">
    <property type="entry name" value="Cysteine proteinases"/>
    <property type="match status" value="2"/>
</dbReference>
<feature type="compositionally biased region" description="Polar residues" evidence="6">
    <location>
        <begin position="709"/>
        <end position="725"/>
    </location>
</feature>
<feature type="region of interest" description="Disordered" evidence="6">
    <location>
        <begin position="346"/>
        <end position="369"/>
    </location>
</feature>
<keyword evidence="3 5" id="KW-0645">Protease</keyword>
<dbReference type="PANTHER" id="PTHR24006">
    <property type="entry name" value="UBIQUITIN CARBOXYL-TERMINAL HYDROLASE"/>
    <property type="match status" value="1"/>
</dbReference>
<protein>
    <recommendedName>
        <fullName evidence="5">Ubiquitin carboxyl-terminal hydrolase</fullName>
        <ecNumber evidence="5">3.4.19.12</ecNumber>
    </recommendedName>
</protein>
<dbReference type="PROSITE" id="PS00972">
    <property type="entry name" value="USP_1"/>
    <property type="match status" value="1"/>
</dbReference>
<evidence type="ECO:0000256" key="3">
    <source>
        <dbReference type="ARBA" id="ARBA00022670"/>
    </source>
</evidence>
<evidence type="ECO:0000256" key="1">
    <source>
        <dbReference type="ARBA" id="ARBA00000707"/>
    </source>
</evidence>
<feature type="compositionally biased region" description="Low complexity" evidence="6">
    <location>
        <begin position="355"/>
        <end position="369"/>
    </location>
</feature>
<keyword evidence="5" id="KW-0788">Thiol protease</keyword>
<evidence type="ECO:0000256" key="2">
    <source>
        <dbReference type="ARBA" id="ARBA00009085"/>
    </source>
</evidence>
<dbReference type="PROSITE" id="PS50235">
    <property type="entry name" value="USP_3"/>
    <property type="match status" value="1"/>
</dbReference>
<evidence type="ECO:0000256" key="6">
    <source>
        <dbReference type="SAM" id="MobiDB-lite"/>
    </source>
</evidence>
<gene>
    <name evidence="8" type="ORF">OC846_000687</name>
</gene>
<evidence type="ECO:0000259" key="7">
    <source>
        <dbReference type="PROSITE" id="PS50235"/>
    </source>
</evidence>
<feature type="region of interest" description="Disordered" evidence="6">
    <location>
        <begin position="644"/>
        <end position="809"/>
    </location>
</feature>
<dbReference type="CDD" id="cd02663">
    <property type="entry name" value="Peptidase_C19G"/>
    <property type="match status" value="1"/>
</dbReference>
<feature type="region of interest" description="Disordered" evidence="6">
    <location>
        <begin position="236"/>
        <end position="264"/>
    </location>
</feature>
<feature type="compositionally biased region" description="Low complexity" evidence="6">
    <location>
        <begin position="43"/>
        <end position="61"/>
    </location>
</feature>
<comment type="catalytic activity">
    <reaction evidence="1 5">
        <text>Thiol-dependent hydrolysis of ester, thioester, amide, peptide and isopeptide bonds formed by the C-terminal Gly of ubiquitin (a 76-residue protein attached to proteins as an intracellular targeting signal).</text>
        <dbReference type="EC" id="3.4.19.12"/>
    </reaction>
</comment>
<dbReference type="InterPro" id="IPR050164">
    <property type="entry name" value="Peptidase_C19"/>
</dbReference>
<dbReference type="PROSITE" id="PS00973">
    <property type="entry name" value="USP_2"/>
    <property type="match status" value="1"/>
</dbReference>
<dbReference type="GO" id="GO:0004843">
    <property type="term" value="F:cysteine-type deubiquitinase activity"/>
    <property type="evidence" value="ECO:0007669"/>
    <property type="project" value="UniProtKB-UniRule"/>
</dbReference>
<feature type="region of interest" description="Disordered" evidence="6">
    <location>
        <begin position="11"/>
        <end position="61"/>
    </location>
</feature>
<evidence type="ECO:0000256" key="5">
    <source>
        <dbReference type="RuleBase" id="RU366025"/>
    </source>
</evidence>
<comment type="similarity">
    <text evidence="2 5">Belongs to the peptidase C19 family.</text>
</comment>
<accession>A0AAN6GX93</accession>
<name>A0AAN6GX93_9BASI</name>
<proteinExistence type="inferred from homology"/>